<dbReference type="InterPro" id="IPR032819">
    <property type="entry name" value="TruB_C"/>
</dbReference>
<keyword evidence="3" id="KW-0819">tRNA processing</keyword>
<dbReference type="InterPro" id="IPR002501">
    <property type="entry name" value="PsdUridine_synth_N"/>
</dbReference>
<dbReference type="Pfam" id="PF16198">
    <property type="entry name" value="TruB_C_2"/>
    <property type="match status" value="1"/>
</dbReference>
<sequence length="208" mass="22848">LKSSQLGYVGALEPMASGLMVVLIGKATSLTPELQSVPQRYTGVLQLGVETDTHDSCGRVTATMPWSHVTDDQIEEVASCFRGELIQVPPAYNPVKQKGRPVYDLAQRRPQENLQPMAVRTTELSLRRMEPGSSELAFSVTYSRTLHMRALARDIGLALGCYAHVSSLRREAFGGFSVDDAWPLNVLLPTARKFKALVRRGLPGRKLG</sequence>
<evidence type="ECO:0000256" key="3">
    <source>
        <dbReference type="ARBA" id="ARBA00022694"/>
    </source>
</evidence>
<feature type="domain" description="tRNA pseudouridylate synthase B C-terminal" evidence="6">
    <location>
        <begin position="149"/>
        <end position="188"/>
    </location>
</feature>
<accession>A0ABQ7GKK7</accession>
<keyword evidence="8" id="KW-1185">Reference proteome</keyword>
<evidence type="ECO:0000259" key="6">
    <source>
        <dbReference type="Pfam" id="PF16198"/>
    </source>
</evidence>
<dbReference type="InterPro" id="IPR020103">
    <property type="entry name" value="PsdUridine_synth_cat_dom_sf"/>
</dbReference>
<evidence type="ECO:0000256" key="2">
    <source>
        <dbReference type="ARBA" id="ARBA00012787"/>
    </source>
</evidence>
<evidence type="ECO:0000256" key="1">
    <source>
        <dbReference type="ARBA" id="ARBA00008999"/>
    </source>
</evidence>
<reference evidence="7" key="1">
    <citation type="submission" date="2017-08" db="EMBL/GenBank/DDBJ databases">
        <authorList>
            <person name="Polle J.E."/>
            <person name="Barry K."/>
            <person name="Cushman J."/>
            <person name="Schmutz J."/>
            <person name="Tran D."/>
            <person name="Hathwaick L.T."/>
            <person name="Yim W.C."/>
            <person name="Jenkins J."/>
            <person name="Mckie-Krisberg Z.M."/>
            <person name="Prochnik S."/>
            <person name="Lindquist E."/>
            <person name="Dockter R.B."/>
            <person name="Adam C."/>
            <person name="Molina H."/>
            <person name="Bunkerborg J."/>
            <person name="Jin E."/>
            <person name="Buchheim M."/>
            <person name="Magnuson J."/>
        </authorList>
    </citation>
    <scope>NUCLEOTIDE SEQUENCE</scope>
    <source>
        <strain evidence="7">CCAP 19/18</strain>
    </source>
</reference>
<keyword evidence="4" id="KW-0413">Isomerase</keyword>
<evidence type="ECO:0000313" key="8">
    <source>
        <dbReference type="Proteomes" id="UP000815325"/>
    </source>
</evidence>
<dbReference type="PANTHER" id="PTHR13767:SF2">
    <property type="entry name" value="PSEUDOURIDYLATE SYNTHASE TRUB1"/>
    <property type="match status" value="1"/>
</dbReference>
<dbReference type="SUPFAM" id="SSF55120">
    <property type="entry name" value="Pseudouridine synthase"/>
    <property type="match status" value="1"/>
</dbReference>
<dbReference type="PANTHER" id="PTHR13767">
    <property type="entry name" value="TRNA-PSEUDOURIDINE SYNTHASE"/>
    <property type="match status" value="1"/>
</dbReference>
<dbReference type="Pfam" id="PF01509">
    <property type="entry name" value="TruB_N"/>
    <property type="match status" value="1"/>
</dbReference>
<dbReference type="EMBL" id="MU069722">
    <property type="protein sequence ID" value="KAF5835111.1"/>
    <property type="molecule type" value="Genomic_DNA"/>
</dbReference>
<feature type="domain" description="Pseudouridine synthase II N-terminal" evidence="5">
    <location>
        <begin position="2"/>
        <end position="143"/>
    </location>
</feature>
<dbReference type="Gene3D" id="3.30.2350.10">
    <property type="entry name" value="Pseudouridine synthase"/>
    <property type="match status" value="1"/>
</dbReference>
<dbReference type="Proteomes" id="UP000815325">
    <property type="component" value="Unassembled WGS sequence"/>
</dbReference>
<proteinExistence type="inferred from homology"/>
<comment type="caution">
    <text evidence="7">The sequence shown here is derived from an EMBL/GenBank/DDBJ whole genome shotgun (WGS) entry which is preliminary data.</text>
</comment>
<protein>
    <recommendedName>
        <fullName evidence="2">tRNA pseudouridine(55) synthase</fullName>
        <ecNumber evidence="2">5.4.99.25</ecNumber>
    </recommendedName>
</protein>
<dbReference type="EC" id="5.4.99.25" evidence="2"/>
<evidence type="ECO:0000256" key="4">
    <source>
        <dbReference type="ARBA" id="ARBA00023235"/>
    </source>
</evidence>
<evidence type="ECO:0000259" key="5">
    <source>
        <dbReference type="Pfam" id="PF01509"/>
    </source>
</evidence>
<comment type="similarity">
    <text evidence="1">Belongs to the pseudouridine synthase TruB family.</text>
</comment>
<dbReference type="InterPro" id="IPR014780">
    <property type="entry name" value="tRNA_psdUridine_synth_TruB"/>
</dbReference>
<name>A0ABQ7GKK7_DUNSA</name>
<feature type="non-terminal residue" evidence="7">
    <location>
        <position position="1"/>
    </location>
</feature>
<evidence type="ECO:0000313" key="7">
    <source>
        <dbReference type="EMBL" id="KAF5835111.1"/>
    </source>
</evidence>
<organism evidence="7 8">
    <name type="scientific">Dunaliella salina</name>
    <name type="common">Green alga</name>
    <name type="synonym">Protococcus salinus</name>
    <dbReference type="NCBI Taxonomy" id="3046"/>
    <lineage>
        <taxon>Eukaryota</taxon>
        <taxon>Viridiplantae</taxon>
        <taxon>Chlorophyta</taxon>
        <taxon>core chlorophytes</taxon>
        <taxon>Chlorophyceae</taxon>
        <taxon>CS clade</taxon>
        <taxon>Chlamydomonadales</taxon>
        <taxon>Dunaliellaceae</taxon>
        <taxon>Dunaliella</taxon>
    </lineage>
</organism>
<gene>
    <name evidence="7" type="ORF">DUNSADRAFT_7871</name>
</gene>